<dbReference type="InterPro" id="IPR004995">
    <property type="entry name" value="Spore_Ger"/>
</dbReference>
<evidence type="ECO:0000256" key="4">
    <source>
        <dbReference type="SAM" id="Phobius"/>
    </source>
</evidence>
<feature type="coiled-coil region" evidence="3">
    <location>
        <begin position="1"/>
        <end position="28"/>
    </location>
</feature>
<dbReference type="EMBL" id="JAFHKS010000042">
    <property type="protein sequence ID" value="MBN3545122.1"/>
    <property type="molecule type" value="Genomic_DNA"/>
</dbReference>
<comment type="similarity">
    <text evidence="1">Belongs to the GerABKA family.</text>
</comment>
<evidence type="ECO:0000313" key="5">
    <source>
        <dbReference type="EMBL" id="MBN3545122.1"/>
    </source>
</evidence>
<gene>
    <name evidence="5" type="ORF">JYA64_07445</name>
</gene>
<evidence type="ECO:0000256" key="3">
    <source>
        <dbReference type="SAM" id="Coils"/>
    </source>
</evidence>
<dbReference type="PIRSF" id="PIRSF005690">
    <property type="entry name" value="GerBA"/>
    <property type="match status" value="1"/>
</dbReference>
<keyword evidence="6" id="KW-1185">Reference proteome</keyword>
<dbReference type="InterPro" id="IPR050768">
    <property type="entry name" value="UPF0353/GerABKA_families"/>
</dbReference>
<feature type="transmembrane region" description="Helical" evidence="4">
    <location>
        <begin position="439"/>
        <end position="462"/>
    </location>
</feature>
<organism evidence="5 6">
    <name type="scientific">Fictibacillus barbaricus</name>
    <dbReference type="NCBI Taxonomy" id="182136"/>
    <lineage>
        <taxon>Bacteria</taxon>
        <taxon>Bacillati</taxon>
        <taxon>Bacillota</taxon>
        <taxon>Bacilli</taxon>
        <taxon>Bacillales</taxon>
        <taxon>Fictibacillaceae</taxon>
        <taxon>Fictibacillus</taxon>
    </lineage>
</organism>
<dbReference type="Proteomes" id="UP001319060">
    <property type="component" value="Unassembled WGS sequence"/>
</dbReference>
<evidence type="ECO:0000256" key="1">
    <source>
        <dbReference type="ARBA" id="ARBA00005278"/>
    </source>
</evidence>
<keyword evidence="3" id="KW-0175">Coiled coil</keyword>
<keyword evidence="4" id="KW-0812">Transmembrane</keyword>
<accession>A0ABS2ZAC3</accession>
<evidence type="ECO:0000313" key="6">
    <source>
        <dbReference type="Proteomes" id="UP001319060"/>
    </source>
</evidence>
<dbReference type="PANTHER" id="PTHR22550:SF5">
    <property type="entry name" value="LEUCINE ZIPPER PROTEIN 4"/>
    <property type="match status" value="1"/>
</dbReference>
<sequence length="515" mass="57563">MKRRRKLLRNEEQQIESNEETILSCSDELSGDLSIDLGFIHQEIGQNSDVHVRELRIGPRNIKAAIIFIDGLCDLGQINNNILSSLMSVEDHECRDNELQPPLKELITAHKLSVGKVTETTSIKTLTTDIMIGYVGLLVDGMCEAFLLDVAQAKTRNIEEAQSEPLVRGPRVGFVENLSDNTALLRNHGKTQDLTIARFQVGSRIKKDLAVVYIKGIVNPELLEEVKQRIQKINIDDLPESGYVEQLIEDNQYSPFPQIQNTERPDRVMSALLEGRVGILLDGTPFALIAPVTFNMFLQSPEDYYERWIPGTLIRMLRYLATFIALFGPSLYIAFSSFHQGLIPTKLAISIASSREGVPFPPLIEALIMEVSIEILREAGLRLPKPVGQSLGIVGGLIVGEAAVQAGIVSPIMVIVVAVTAISSFTLPQYSIGITIRFLRFVVMLLSAIYGLYGVVLFFLLLCSHLVKLKSFHVPYLSPAVPYQLNDLKDFLIRAPLSMMKRRPKFMHTQDDKRK</sequence>
<feature type="transmembrane region" description="Helical" evidence="4">
    <location>
        <begin position="408"/>
        <end position="427"/>
    </location>
</feature>
<protein>
    <submittedName>
        <fullName evidence="5">Spore germination protein</fullName>
    </submittedName>
</protein>
<reference evidence="5 6" key="1">
    <citation type="submission" date="2021-01" db="EMBL/GenBank/DDBJ databases">
        <title>Genome Sequencing of Type Strains.</title>
        <authorList>
            <person name="Lemaire J.F."/>
            <person name="Inderbitzin P."/>
            <person name="Collins S.B."/>
            <person name="Wespe N."/>
            <person name="Knight-Connoni V."/>
        </authorList>
    </citation>
    <scope>NUCLEOTIDE SEQUENCE [LARGE SCALE GENOMIC DNA]</scope>
    <source>
        <strain evidence="5 6">DSM 14730</strain>
    </source>
</reference>
<dbReference type="RefSeq" id="WP_188403932.1">
    <property type="nucleotide sequence ID" value="NZ_BMCE01000002.1"/>
</dbReference>
<dbReference type="Pfam" id="PF03323">
    <property type="entry name" value="GerA"/>
    <property type="match status" value="1"/>
</dbReference>
<keyword evidence="4" id="KW-1133">Transmembrane helix</keyword>
<name>A0ABS2ZAC3_9BACL</name>
<comment type="caution">
    <text evidence="5">The sequence shown here is derived from an EMBL/GenBank/DDBJ whole genome shotgun (WGS) entry which is preliminary data.</text>
</comment>
<dbReference type="PANTHER" id="PTHR22550">
    <property type="entry name" value="SPORE GERMINATION PROTEIN"/>
    <property type="match status" value="1"/>
</dbReference>
<proteinExistence type="inferred from homology"/>
<feature type="transmembrane region" description="Helical" evidence="4">
    <location>
        <begin position="316"/>
        <end position="335"/>
    </location>
</feature>
<keyword evidence="2 4" id="KW-0472">Membrane</keyword>
<evidence type="ECO:0000256" key="2">
    <source>
        <dbReference type="ARBA" id="ARBA00023136"/>
    </source>
</evidence>